<evidence type="ECO:0000313" key="1">
    <source>
        <dbReference type="EMBL" id="GAH37829.1"/>
    </source>
</evidence>
<protein>
    <submittedName>
        <fullName evidence="1">Uncharacterized protein</fullName>
    </submittedName>
</protein>
<dbReference type="AlphaFoldDB" id="X1G8C7"/>
<comment type="caution">
    <text evidence="1">The sequence shown here is derived from an EMBL/GenBank/DDBJ whole genome shotgun (WGS) entry which is preliminary data.</text>
</comment>
<dbReference type="EMBL" id="BARU01008179">
    <property type="protein sequence ID" value="GAH37829.1"/>
    <property type="molecule type" value="Genomic_DNA"/>
</dbReference>
<proteinExistence type="predicted"/>
<accession>X1G8C7</accession>
<sequence length="141" mass="16924">MKEKKKQKSKQKLVQKPKWYDELILDLKKIQFEMIVKGKWKIGERIVKEEGRPEYGEETIKDISNDLKIDKSDLWRCIQFYNKVDDPSTFVNKSWDFIRKNILPTQKKELIIQDDTTKTRLNPYDSNMFYFTQPTNLNSLG</sequence>
<feature type="non-terminal residue" evidence="1">
    <location>
        <position position="141"/>
    </location>
</feature>
<gene>
    <name evidence="1" type="ORF">S03H2_16045</name>
</gene>
<reference evidence="1" key="1">
    <citation type="journal article" date="2014" name="Front. Microbiol.">
        <title>High frequency of phylogenetically diverse reductive dehalogenase-homologous genes in deep subseafloor sedimentary metagenomes.</title>
        <authorList>
            <person name="Kawai M."/>
            <person name="Futagami T."/>
            <person name="Toyoda A."/>
            <person name="Takaki Y."/>
            <person name="Nishi S."/>
            <person name="Hori S."/>
            <person name="Arai W."/>
            <person name="Tsubouchi T."/>
            <person name="Morono Y."/>
            <person name="Uchiyama I."/>
            <person name="Ito T."/>
            <person name="Fujiyama A."/>
            <person name="Inagaki F."/>
            <person name="Takami H."/>
        </authorList>
    </citation>
    <scope>NUCLEOTIDE SEQUENCE</scope>
    <source>
        <strain evidence="1">Expedition CK06-06</strain>
    </source>
</reference>
<organism evidence="1">
    <name type="scientific">marine sediment metagenome</name>
    <dbReference type="NCBI Taxonomy" id="412755"/>
    <lineage>
        <taxon>unclassified sequences</taxon>
        <taxon>metagenomes</taxon>
        <taxon>ecological metagenomes</taxon>
    </lineage>
</organism>
<name>X1G8C7_9ZZZZ</name>